<evidence type="ECO:0000256" key="1">
    <source>
        <dbReference type="SAM" id="SignalP"/>
    </source>
</evidence>
<keyword evidence="1" id="KW-0732">Signal</keyword>
<protein>
    <submittedName>
        <fullName evidence="4">C6 domain-containing protein</fullName>
    </submittedName>
</protein>
<accession>A0A7E4V6V3</accession>
<evidence type="ECO:0000313" key="4">
    <source>
        <dbReference type="WBParaSite" id="Pan_g1672.t1"/>
    </source>
</evidence>
<organism evidence="3 4">
    <name type="scientific">Panagrellus redivivus</name>
    <name type="common">Microworm</name>
    <dbReference type="NCBI Taxonomy" id="6233"/>
    <lineage>
        <taxon>Eukaryota</taxon>
        <taxon>Metazoa</taxon>
        <taxon>Ecdysozoa</taxon>
        <taxon>Nematoda</taxon>
        <taxon>Chromadorea</taxon>
        <taxon>Rhabditida</taxon>
        <taxon>Tylenchina</taxon>
        <taxon>Panagrolaimomorpha</taxon>
        <taxon>Panagrolaimoidea</taxon>
        <taxon>Panagrolaimidae</taxon>
        <taxon>Panagrellus</taxon>
    </lineage>
</organism>
<feature type="chain" id="PRO_5028925491" evidence="1">
    <location>
        <begin position="23"/>
        <end position="169"/>
    </location>
</feature>
<dbReference type="PANTHER" id="PTHR21629">
    <property type="entry name" value="C6 DOMAIN-CONTAINING PROTEIN"/>
    <property type="match status" value="1"/>
</dbReference>
<proteinExistence type="predicted"/>
<reference evidence="4" key="2">
    <citation type="submission" date="2020-10" db="UniProtKB">
        <authorList>
            <consortium name="WormBaseParasite"/>
        </authorList>
    </citation>
    <scope>IDENTIFICATION</scope>
</reference>
<dbReference type="AlphaFoldDB" id="A0A7E4V6V3"/>
<dbReference type="Proteomes" id="UP000492821">
    <property type="component" value="Unassembled WGS sequence"/>
</dbReference>
<dbReference type="InterPro" id="IPR002601">
    <property type="entry name" value="C6_domain"/>
</dbReference>
<keyword evidence="3" id="KW-1185">Reference proteome</keyword>
<dbReference type="SMART" id="SM01048">
    <property type="entry name" value="C6"/>
    <property type="match status" value="1"/>
</dbReference>
<feature type="signal peptide" evidence="1">
    <location>
        <begin position="1"/>
        <end position="22"/>
    </location>
</feature>
<feature type="domain" description="C6" evidence="2">
    <location>
        <begin position="71"/>
        <end position="166"/>
    </location>
</feature>
<dbReference type="WBParaSite" id="Pan_g1672.t1">
    <property type="protein sequence ID" value="Pan_g1672.t1"/>
    <property type="gene ID" value="Pan_g1672"/>
</dbReference>
<name>A0A7E4V6V3_PANRE</name>
<evidence type="ECO:0000313" key="3">
    <source>
        <dbReference type="Proteomes" id="UP000492821"/>
    </source>
</evidence>
<dbReference type="Pfam" id="PF01681">
    <property type="entry name" value="C6"/>
    <property type="match status" value="1"/>
</dbReference>
<reference evidence="3" key="1">
    <citation type="journal article" date="2013" name="Genetics">
        <title>The draft genome and transcriptome of Panagrellus redivivus are shaped by the harsh demands of a free-living lifestyle.</title>
        <authorList>
            <person name="Srinivasan J."/>
            <person name="Dillman A.R."/>
            <person name="Macchietto M.G."/>
            <person name="Heikkinen L."/>
            <person name="Lakso M."/>
            <person name="Fracchia K.M."/>
            <person name="Antoshechkin I."/>
            <person name="Mortazavi A."/>
            <person name="Wong G."/>
            <person name="Sternberg P.W."/>
        </authorList>
    </citation>
    <scope>NUCLEOTIDE SEQUENCE [LARGE SCALE GENOMIC DNA]</scope>
    <source>
        <strain evidence="3">MT8872</strain>
    </source>
</reference>
<sequence>MFAFGTVVWLMVALEGMREADGCAATASPTPITTTQGPAEPTVTTTTVAVVTTTTTVAPTTTTTTVAPAACASCTIGQITFTPMAGPGTEDATYSGPNTEASGCLSLTAICAGTNTGPVFMQFNTNQGGPSEPTGTDVTAVLNCVDGNWVYAPTGQESRIITEVNCVAA</sequence>
<dbReference type="PANTHER" id="PTHR21629:SF4">
    <property type="entry name" value="PROTEIN CBG13119"/>
    <property type="match status" value="1"/>
</dbReference>
<evidence type="ECO:0000259" key="2">
    <source>
        <dbReference type="SMART" id="SM01048"/>
    </source>
</evidence>